<dbReference type="RefSeq" id="WP_131019059.1">
    <property type="nucleotide sequence ID" value="NZ_SIRE01000053.1"/>
</dbReference>
<evidence type="ECO:0000313" key="14">
    <source>
        <dbReference type="Proteomes" id="UP000293142"/>
    </source>
</evidence>
<evidence type="ECO:0000256" key="11">
    <source>
        <dbReference type="PIRSR" id="PIRSR000495-1"/>
    </source>
</evidence>
<evidence type="ECO:0000256" key="4">
    <source>
        <dbReference type="ARBA" id="ARBA00022801"/>
    </source>
</evidence>
<dbReference type="OrthoDB" id="9807137at2"/>
<dbReference type="GO" id="GO:0005737">
    <property type="term" value="C:cytoplasm"/>
    <property type="evidence" value="ECO:0007669"/>
    <property type="project" value="UniProtKB-SubCell"/>
</dbReference>
<comment type="function">
    <text evidence="10">IGPS catalyzes the conversion of PRFAR and glutamine to IGP, AICAR and glutamate. The HisH subunit catalyzes the hydrolysis of glutamine to glutamate and ammonia as part of the synthesis of IGP and AICAR. The resulting ammonia molecule is channeled to the active site of HisF.</text>
</comment>
<keyword evidence="10" id="KW-0963">Cytoplasm</keyword>
<comment type="catalytic activity">
    <reaction evidence="8 10">
        <text>5-[(5-phospho-1-deoxy-D-ribulos-1-ylimino)methylamino]-1-(5-phospho-beta-D-ribosyl)imidazole-4-carboxamide + L-glutamine = D-erythro-1-(imidazol-4-yl)glycerol 3-phosphate + 5-amino-1-(5-phospho-beta-D-ribosyl)imidazole-4-carboxamide + L-glutamate + H(+)</text>
        <dbReference type="Rhea" id="RHEA:24793"/>
        <dbReference type="ChEBI" id="CHEBI:15378"/>
        <dbReference type="ChEBI" id="CHEBI:29985"/>
        <dbReference type="ChEBI" id="CHEBI:58278"/>
        <dbReference type="ChEBI" id="CHEBI:58359"/>
        <dbReference type="ChEBI" id="CHEBI:58475"/>
        <dbReference type="ChEBI" id="CHEBI:58525"/>
        <dbReference type="EC" id="4.3.2.10"/>
    </reaction>
</comment>
<evidence type="ECO:0000259" key="12">
    <source>
        <dbReference type="Pfam" id="PF00117"/>
    </source>
</evidence>
<gene>
    <name evidence="10 13" type="primary">hisH</name>
    <name evidence="13" type="ORF">EYB31_39310</name>
</gene>
<keyword evidence="5 10" id="KW-0315">Glutamine amidotransferase</keyword>
<dbReference type="Gene3D" id="3.40.50.880">
    <property type="match status" value="1"/>
</dbReference>
<keyword evidence="7 10" id="KW-0456">Lyase</keyword>
<dbReference type="PROSITE" id="PS51273">
    <property type="entry name" value="GATASE_TYPE_1"/>
    <property type="match status" value="1"/>
</dbReference>
<dbReference type="PANTHER" id="PTHR42701">
    <property type="entry name" value="IMIDAZOLE GLYCEROL PHOSPHATE SYNTHASE SUBUNIT HISH"/>
    <property type="match status" value="1"/>
</dbReference>
<dbReference type="GO" id="GO:0000107">
    <property type="term" value="F:imidazoleglycerol-phosphate synthase activity"/>
    <property type="evidence" value="ECO:0007669"/>
    <property type="project" value="UniProtKB-UniRule"/>
</dbReference>
<comment type="subcellular location">
    <subcellularLocation>
        <location evidence="10">Cytoplasm</location>
    </subcellularLocation>
</comment>
<dbReference type="InterPro" id="IPR017926">
    <property type="entry name" value="GATASE"/>
</dbReference>
<dbReference type="UniPathway" id="UPA00031">
    <property type="reaction ID" value="UER00010"/>
</dbReference>
<name>A0A4Q9DEF3_9BACL</name>
<organism evidence="13 14">
    <name type="scientific">Paenibacillus thalictri</name>
    <dbReference type="NCBI Taxonomy" id="2527873"/>
    <lineage>
        <taxon>Bacteria</taxon>
        <taxon>Bacillati</taxon>
        <taxon>Bacillota</taxon>
        <taxon>Bacilli</taxon>
        <taxon>Bacillales</taxon>
        <taxon>Paenibacillaceae</taxon>
        <taxon>Paenibacillus</taxon>
    </lineage>
</organism>
<evidence type="ECO:0000256" key="9">
    <source>
        <dbReference type="ARBA" id="ARBA00049534"/>
    </source>
</evidence>
<dbReference type="EMBL" id="SIRE01000053">
    <property type="protein sequence ID" value="TBL67781.1"/>
    <property type="molecule type" value="Genomic_DNA"/>
</dbReference>
<comment type="caution">
    <text evidence="13">The sequence shown here is derived from an EMBL/GenBank/DDBJ whole genome shotgun (WGS) entry which is preliminary data.</text>
</comment>
<evidence type="ECO:0000313" key="13">
    <source>
        <dbReference type="EMBL" id="TBL67781.1"/>
    </source>
</evidence>
<feature type="active site" description="Nucleophile" evidence="10 11">
    <location>
        <position position="79"/>
    </location>
</feature>
<keyword evidence="6 10" id="KW-0368">Histidine biosynthesis</keyword>
<evidence type="ECO:0000256" key="6">
    <source>
        <dbReference type="ARBA" id="ARBA00023102"/>
    </source>
</evidence>
<evidence type="ECO:0000256" key="2">
    <source>
        <dbReference type="ARBA" id="ARBA00011152"/>
    </source>
</evidence>
<evidence type="ECO:0000256" key="7">
    <source>
        <dbReference type="ARBA" id="ARBA00023239"/>
    </source>
</evidence>
<dbReference type="EC" id="3.5.1.2" evidence="10"/>
<dbReference type="GO" id="GO:0004359">
    <property type="term" value="F:glutaminase activity"/>
    <property type="evidence" value="ECO:0007669"/>
    <property type="project" value="UniProtKB-EC"/>
</dbReference>
<feature type="active site" evidence="10 11">
    <location>
        <position position="185"/>
    </location>
</feature>
<reference evidence="13 14" key="1">
    <citation type="submission" date="2019-02" db="EMBL/GenBank/DDBJ databases">
        <title>Paenibacillus sp. nov., isolated from surface-sterilized tissue of Thalictrum simplex L.</title>
        <authorList>
            <person name="Tuo L."/>
        </authorList>
    </citation>
    <scope>NUCLEOTIDE SEQUENCE [LARGE SCALE GENOMIC DNA]</scope>
    <source>
        <strain evidence="13 14">N2SHLJ1</strain>
    </source>
</reference>
<dbReference type="InterPro" id="IPR010139">
    <property type="entry name" value="Imidazole-glycPsynth_HisH"/>
</dbReference>
<dbReference type="HAMAP" id="MF_00278">
    <property type="entry name" value="HisH"/>
    <property type="match status" value="1"/>
</dbReference>
<keyword evidence="4 10" id="KW-0378">Hydrolase</keyword>
<protein>
    <recommendedName>
        <fullName evidence="10">Imidazole glycerol phosphate synthase subunit HisH</fullName>
        <ecNumber evidence="10">4.3.2.10</ecNumber>
    </recommendedName>
    <alternativeName>
        <fullName evidence="10">IGP synthase glutaminase subunit</fullName>
        <ecNumber evidence="10">3.5.1.2</ecNumber>
    </alternativeName>
    <alternativeName>
        <fullName evidence="10">IGP synthase subunit HisH</fullName>
    </alternativeName>
    <alternativeName>
        <fullName evidence="10">ImGP synthase subunit HisH</fullName>
        <shortName evidence="10">IGPS subunit HisH</shortName>
    </alternativeName>
</protein>
<dbReference type="CDD" id="cd01748">
    <property type="entry name" value="GATase1_IGP_Synthase"/>
    <property type="match status" value="1"/>
</dbReference>
<sequence length="205" mass="23044">MIGIIDYGMGNLRSVSNAIYYLGYDFILVDNEQKLDGVSHVILPGVGAYNKAVDLIKEKGLFEAIRKYAVTGRPFLGICLGMQLLSDNGHEGGMTEGFSFIPGTVSRLSEEFNLPIPHVGWNTVHFTADHPVFHKVKNDLDFYFTHSYHFVCEKNEYIIGKTDYGQALNTIVAKNNVIGFQFHPEKSQKNGLKLIENFCEWDGKC</sequence>
<accession>A0A4Q9DEF3</accession>
<comment type="subunit">
    <text evidence="2 10">Heterodimer of HisH and HisF.</text>
</comment>
<comment type="pathway">
    <text evidence="1 10">Amino-acid biosynthesis; L-histidine biosynthesis; L-histidine from 5-phospho-alpha-D-ribose 1-diphosphate: step 5/9.</text>
</comment>
<proteinExistence type="inferred from homology"/>
<dbReference type="NCBIfam" id="TIGR01855">
    <property type="entry name" value="IMP_synth_hisH"/>
    <property type="match status" value="1"/>
</dbReference>
<dbReference type="PIRSF" id="PIRSF000495">
    <property type="entry name" value="Amidotransf_hisH"/>
    <property type="match status" value="1"/>
</dbReference>
<feature type="domain" description="Glutamine amidotransferase" evidence="12">
    <location>
        <begin position="4"/>
        <end position="198"/>
    </location>
</feature>
<dbReference type="Pfam" id="PF00117">
    <property type="entry name" value="GATase"/>
    <property type="match status" value="1"/>
</dbReference>
<keyword evidence="3 10" id="KW-0028">Amino-acid biosynthesis</keyword>
<dbReference type="Proteomes" id="UP000293142">
    <property type="component" value="Unassembled WGS sequence"/>
</dbReference>
<evidence type="ECO:0000256" key="1">
    <source>
        <dbReference type="ARBA" id="ARBA00005091"/>
    </source>
</evidence>
<evidence type="ECO:0000256" key="3">
    <source>
        <dbReference type="ARBA" id="ARBA00022605"/>
    </source>
</evidence>
<dbReference type="InterPro" id="IPR029062">
    <property type="entry name" value="Class_I_gatase-like"/>
</dbReference>
<dbReference type="SUPFAM" id="SSF52317">
    <property type="entry name" value="Class I glutamine amidotransferase-like"/>
    <property type="match status" value="1"/>
</dbReference>
<evidence type="ECO:0000256" key="5">
    <source>
        <dbReference type="ARBA" id="ARBA00022962"/>
    </source>
</evidence>
<evidence type="ECO:0000256" key="10">
    <source>
        <dbReference type="HAMAP-Rule" id="MF_00278"/>
    </source>
</evidence>
<keyword evidence="14" id="KW-1185">Reference proteome</keyword>
<dbReference type="AlphaFoldDB" id="A0A4Q9DEF3"/>
<dbReference type="GO" id="GO:0000105">
    <property type="term" value="P:L-histidine biosynthetic process"/>
    <property type="evidence" value="ECO:0007669"/>
    <property type="project" value="UniProtKB-UniRule"/>
</dbReference>
<dbReference type="PANTHER" id="PTHR42701:SF1">
    <property type="entry name" value="IMIDAZOLE GLYCEROL PHOSPHATE SYNTHASE SUBUNIT HISH"/>
    <property type="match status" value="1"/>
</dbReference>
<comment type="catalytic activity">
    <reaction evidence="9 10">
        <text>L-glutamine + H2O = L-glutamate + NH4(+)</text>
        <dbReference type="Rhea" id="RHEA:15889"/>
        <dbReference type="ChEBI" id="CHEBI:15377"/>
        <dbReference type="ChEBI" id="CHEBI:28938"/>
        <dbReference type="ChEBI" id="CHEBI:29985"/>
        <dbReference type="ChEBI" id="CHEBI:58359"/>
        <dbReference type="EC" id="3.5.1.2"/>
    </reaction>
</comment>
<evidence type="ECO:0000256" key="8">
    <source>
        <dbReference type="ARBA" id="ARBA00047838"/>
    </source>
</evidence>
<dbReference type="EC" id="4.3.2.10" evidence="10"/>
<dbReference type="GO" id="GO:0016829">
    <property type="term" value="F:lyase activity"/>
    <property type="evidence" value="ECO:0007669"/>
    <property type="project" value="UniProtKB-KW"/>
</dbReference>
<feature type="active site" evidence="10 11">
    <location>
        <position position="183"/>
    </location>
</feature>